<dbReference type="Pfam" id="PF03710">
    <property type="entry name" value="GlnE"/>
    <property type="match status" value="2"/>
</dbReference>
<evidence type="ECO:0000256" key="1">
    <source>
        <dbReference type="ARBA" id="ARBA00022679"/>
    </source>
</evidence>
<dbReference type="Gene3D" id="1.10.4050.10">
    <property type="entry name" value="Glutamine synthase adenylyltransferase GlnE"/>
    <property type="match status" value="1"/>
</dbReference>
<proteinExistence type="inferred from homology"/>
<dbReference type="InterPro" id="IPR013546">
    <property type="entry name" value="PII_UdlTrfase/GS_AdlTrfase"/>
</dbReference>
<dbReference type="EC" id="2.7.7.89" evidence="7"/>
<keyword evidence="3 7" id="KW-0547">Nucleotide-binding</keyword>
<evidence type="ECO:0000256" key="5">
    <source>
        <dbReference type="ARBA" id="ARBA00022842"/>
    </source>
</evidence>
<comment type="catalytic activity">
    <reaction evidence="7">
        <text>[glutamine synthetase]-L-tyrosine + ATP = [glutamine synthetase]-O(4)-(5'-adenylyl)-L-tyrosine + diphosphate</text>
        <dbReference type="Rhea" id="RHEA:18589"/>
        <dbReference type="Rhea" id="RHEA-COMP:10660"/>
        <dbReference type="Rhea" id="RHEA-COMP:10661"/>
        <dbReference type="ChEBI" id="CHEBI:30616"/>
        <dbReference type="ChEBI" id="CHEBI:33019"/>
        <dbReference type="ChEBI" id="CHEBI:46858"/>
        <dbReference type="ChEBI" id="CHEBI:83624"/>
        <dbReference type="EC" id="2.7.7.42"/>
    </reaction>
</comment>
<sequence>MHELPPLLLALAERQWQRFLAVLDASQQAQIQPHVAEVQRVFALSDFIAESAIQFPDLLLQLLASGELQQACRHPSYGSELAALLHTVSDEEGLKRQLRLFRRRAMLVIAWRELLGYAEVEESFIHLTRLADTLISQARDWLYARACKEWGTPYDEEDTPQELVILGMGKLGGGELNFSSDIDLIFCYPDNGQTRGGRRALENQTFFIRLGQQLINVLHQMTKEGQVFRVDMRLRPFGDAGPLAISFAAMEDYYQHHGRSWERYAMVKARVIGPMTPAGESLQQLLRPFIYRRYIDFGAIDALRKMKAMIEAEVRRKGLKDNIKLGAGGIREVEFIAQAYQLIRGGRERSLQIRHLPEVLTELGRSGALPASTTRSLLADYRFLRRVENLLQEFADQQTQTLPDSERDRCRLVTALGFTDWETFYQQLGAVMARVRTEFVAVVGDDEREQDDVPQLWEDLWLTPLSEPEVAPLLAPVCAGEPETMSSLWVRFRSECQRRAIGPQGREALNRLMPRLLMLICQQPAPAVLLERIQGLLLQIITRSAYLQLMVENQGVLNQLLRLCAASDVVARQLARYPILLDELLDPQHLYHPTPLEQYRDELRQYLMRVPEEDVEQQMEALRQFKQIQLLRISAADIAGALPLMKVSDHLTWLAEAILDEVVSQAWTQVTERYGVPPHTVLSGERGFCVVAYGKLGGIELGYGSDLDLVFLHGGDPSGVTDGDKPIDVRQFYVRLAQRILHLFSTRTPSGILYEVDMRLRPSGDAGLLVSSLHAYEHYLHHEAWTWEHQALVRARAVVGEPSLVAEFTRIRAEVLASRREASTLRQQVVEMRDKMRSHLLRGGEGEYDLKQGVGGMTDIEFIAQYLVLAHAHAEPQNMTRWSDNVRIFEACVDCALLTAEQARQLKAAYLAIRDLAHRCTLSGRSRIVADCELQTERGWVAALWQQLLGSGG</sequence>
<keyword evidence="5 7" id="KW-0460">Magnesium</keyword>
<accession>A0ABV8CRI4</accession>
<comment type="catalytic activity">
    <reaction evidence="7">
        <text>[glutamine synthetase]-O(4)-(5'-adenylyl)-L-tyrosine + phosphate = [glutamine synthetase]-L-tyrosine + ADP</text>
        <dbReference type="Rhea" id="RHEA:43716"/>
        <dbReference type="Rhea" id="RHEA-COMP:10660"/>
        <dbReference type="Rhea" id="RHEA-COMP:10661"/>
        <dbReference type="ChEBI" id="CHEBI:43474"/>
        <dbReference type="ChEBI" id="CHEBI:46858"/>
        <dbReference type="ChEBI" id="CHEBI:83624"/>
        <dbReference type="ChEBI" id="CHEBI:456216"/>
        <dbReference type="EC" id="2.7.7.89"/>
    </reaction>
</comment>
<feature type="domain" description="Glutamate-ammonia ligase adenylyltransferase repeated" evidence="8">
    <location>
        <begin position="37"/>
        <end position="275"/>
    </location>
</feature>
<dbReference type="InterPro" id="IPR005190">
    <property type="entry name" value="GlnE_rpt_dom"/>
</dbReference>
<reference evidence="11" key="1">
    <citation type="journal article" date="2019" name="Int. J. Syst. Evol. Microbiol.">
        <title>The Global Catalogue of Microorganisms (GCM) 10K type strain sequencing project: providing services to taxonomists for standard genome sequencing and annotation.</title>
        <authorList>
            <consortium name="The Broad Institute Genomics Platform"/>
            <consortium name="The Broad Institute Genome Sequencing Center for Infectious Disease"/>
            <person name="Wu L."/>
            <person name="Ma J."/>
        </authorList>
    </citation>
    <scope>NUCLEOTIDE SEQUENCE [LARGE SCALE GENOMIC DNA]</scope>
    <source>
        <strain evidence="11">CCUG 54939</strain>
    </source>
</reference>
<dbReference type="NCBIfam" id="NF008292">
    <property type="entry name" value="PRK11072.1"/>
    <property type="match status" value="1"/>
</dbReference>
<dbReference type="GO" id="GO:0008882">
    <property type="term" value="F:[glutamate-ammonia-ligase] adenylyltransferase activity"/>
    <property type="evidence" value="ECO:0007669"/>
    <property type="project" value="UniProtKB-EC"/>
</dbReference>
<feature type="domain" description="Glutamate-ammonia ligase adenylyltransferase repeated" evidence="8">
    <location>
        <begin position="558"/>
        <end position="810"/>
    </location>
</feature>
<evidence type="ECO:0000256" key="6">
    <source>
        <dbReference type="ARBA" id="ARBA00023268"/>
    </source>
</evidence>
<evidence type="ECO:0000313" key="11">
    <source>
        <dbReference type="Proteomes" id="UP001595692"/>
    </source>
</evidence>
<dbReference type="SUPFAM" id="SSF81593">
    <property type="entry name" value="Nucleotidyltransferase substrate binding subunit/domain"/>
    <property type="match status" value="2"/>
</dbReference>
<dbReference type="Gene3D" id="1.20.120.330">
    <property type="entry name" value="Nucleotidyltransferases domain 2"/>
    <property type="match status" value="2"/>
</dbReference>
<comment type="cofactor">
    <cofactor evidence="7">
        <name>Mg(2+)</name>
        <dbReference type="ChEBI" id="CHEBI:18420"/>
    </cofactor>
</comment>
<dbReference type="RefSeq" id="WP_377154042.1">
    <property type="nucleotide sequence ID" value="NZ_JBHSAF010000015.1"/>
</dbReference>
<name>A0ABV8CRI4_9GAMM</name>
<dbReference type="GO" id="GO:0016874">
    <property type="term" value="F:ligase activity"/>
    <property type="evidence" value="ECO:0007669"/>
    <property type="project" value="UniProtKB-KW"/>
</dbReference>
<dbReference type="SUPFAM" id="SSF81301">
    <property type="entry name" value="Nucleotidyltransferase"/>
    <property type="match status" value="2"/>
</dbReference>
<protein>
    <recommendedName>
        <fullName evidence="7">Bifunctional glutamine synthetase adenylyltransferase/adenylyl-removing enzyme</fullName>
    </recommendedName>
    <alternativeName>
        <fullName evidence="7">ATP:glutamine synthetase adenylyltransferase</fullName>
    </alternativeName>
    <alternativeName>
        <fullName evidence="7">ATase</fullName>
    </alternativeName>
    <domain>
        <recommendedName>
            <fullName evidence="7">Glutamine synthetase adenylyl-L-tyrosine phosphorylase</fullName>
            <ecNumber evidence="7">2.7.7.89</ecNumber>
        </recommendedName>
        <alternativeName>
            <fullName evidence="7">Adenylyl removase</fullName>
            <shortName evidence="7">AR</shortName>
            <shortName evidence="7">AT-N</shortName>
        </alternativeName>
    </domain>
    <domain>
        <recommendedName>
            <fullName evidence="7">Glutamine synthetase adenylyl transferase</fullName>
            <ecNumber evidence="7">2.7.7.42</ecNumber>
        </recommendedName>
        <alternativeName>
            <fullName evidence="7">Adenylyl transferase</fullName>
            <shortName evidence="7">AT</shortName>
            <shortName evidence="7">AT-C</shortName>
        </alternativeName>
    </domain>
</protein>
<dbReference type="Gene3D" id="1.20.120.1510">
    <property type="match status" value="1"/>
</dbReference>
<evidence type="ECO:0000259" key="8">
    <source>
        <dbReference type="Pfam" id="PF03710"/>
    </source>
</evidence>
<comment type="function">
    <text evidence="7">Involved in the regulation of glutamine synthetase GlnA, a key enzyme in the process to assimilate ammonia. When cellular nitrogen levels are high, the C-terminal adenylyl transferase (AT) inactivates GlnA by covalent transfer of an adenylyl group from ATP to specific tyrosine residue of GlnA, thus reducing its activity. Conversely, when nitrogen levels are low, the N-terminal adenylyl removase (AR) activates GlnA by removing the adenylyl group by phosphorolysis, increasing its activity. The regulatory region of GlnE binds the signal transduction protein PII (GlnB) which indicates the nitrogen status of the cell.</text>
</comment>
<comment type="caution">
    <text evidence="10">The sequence shown here is derived from an EMBL/GenBank/DDBJ whole genome shotgun (WGS) entry which is preliminary data.</text>
</comment>
<organism evidence="10 11">
    <name type="scientific">Pseudaeromonas sharmana</name>
    <dbReference type="NCBI Taxonomy" id="328412"/>
    <lineage>
        <taxon>Bacteria</taxon>
        <taxon>Pseudomonadati</taxon>
        <taxon>Pseudomonadota</taxon>
        <taxon>Gammaproteobacteria</taxon>
        <taxon>Aeromonadales</taxon>
        <taxon>Aeromonadaceae</taxon>
        <taxon>Pseudaeromonas</taxon>
    </lineage>
</organism>
<feature type="domain" description="PII-uridylyltransferase/Glutamine-synthetase adenylyltransferase" evidence="9">
    <location>
        <begin position="832"/>
        <end position="919"/>
    </location>
</feature>
<keyword evidence="1 7" id="KW-0808">Transferase</keyword>
<dbReference type="PANTHER" id="PTHR30621">
    <property type="entry name" value="GLUTAMINE SYNTHETASE ADENYLYLTRANSFERASE"/>
    <property type="match status" value="1"/>
</dbReference>
<evidence type="ECO:0000256" key="2">
    <source>
        <dbReference type="ARBA" id="ARBA00022695"/>
    </source>
</evidence>
<feature type="region of interest" description="Adenylyl removase" evidence="7">
    <location>
        <begin position="1"/>
        <end position="447"/>
    </location>
</feature>
<dbReference type="EMBL" id="JBHSAF010000015">
    <property type="protein sequence ID" value="MFC3914738.1"/>
    <property type="molecule type" value="Genomic_DNA"/>
</dbReference>
<dbReference type="Gene3D" id="3.30.460.10">
    <property type="entry name" value="Beta Polymerase, domain 2"/>
    <property type="match status" value="2"/>
</dbReference>
<dbReference type="InterPro" id="IPR043519">
    <property type="entry name" value="NT_sf"/>
</dbReference>
<keyword evidence="6 7" id="KW-0511">Multifunctional enzyme</keyword>
<feature type="region of interest" description="Adenylyl transferase" evidence="7">
    <location>
        <begin position="457"/>
        <end position="953"/>
    </location>
</feature>
<evidence type="ECO:0000256" key="3">
    <source>
        <dbReference type="ARBA" id="ARBA00022741"/>
    </source>
</evidence>
<evidence type="ECO:0000256" key="7">
    <source>
        <dbReference type="HAMAP-Rule" id="MF_00802"/>
    </source>
</evidence>
<dbReference type="HAMAP" id="MF_00802">
    <property type="entry name" value="GlnE"/>
    <property type="match status" value="1"/>
</dbReference>
<dbReference type="PANTHER" id="PTHR30621:SF0">
    <property type="entry name" value="BIFUNCTIONAL GLUTAMINE SYNTHETASE ADENYLYLTRANSFERASE_ADENYLYL-REMOVING ENZYME"/>
    <property type="match status" value="1"/>
</dbReference>
<keyword evidence="11" id="KW-1185">Reference proteome</keyword>
<dbReference type="InterPro" id="IPR023057">
    <property type="entry name" value="GlnE"/>
</dbReference>
<evidence type="ECO:0000259" key="9">
    <source>
        <dbReference type="Pfam" id="PF08335"/>
    </source>
</evidence>
<dbReference type="Pfam" id="PF08335">
    <property type="entry name" value="GlnD_UR_UTase"/>
    <property type="match status" value="2"/>
</dbReference>
<dbReference type="EC" id="2.7.7.42" evidence="7"/>
<evidence type="ECO:0000256" key="4">
    <source>
        <dbReference type="ARBA" id="ARBA00022840"/>
    </source>
</evidence>
<dbReference type="Proteomes" id="UP001595692">
    <property type="component" value="Unassembled WGS sequence"/>
</dbReference>
<keyword evidence="4 7" id="KW-0067">ATP-binding</keyword>
<keyword evidence="2 7" id="KW-0548">Nucleotidyltransferase</keyword>
<dbReference type="GO" id="GO:0047388">
    <property type="term" value="F:[glutamine synthetase]-adenylyl-L-tyrosine phosphorylase activity"/>
    <property type="evidence" value="ECO:0007669"/>
    <property type="project" value="UniProtKB-EC"/>
</dbReference>
<gene>
    <name evidence="7 10" type="primary">glnE</name>
    <name evidence="10" type="ORF">ACFOSS_14915</name>
</gene>
<feature type="domain" description="PII-uridylyltransferase/Glutamine-synthetase adenylyltransferase" evidence="9">
    <location>
        <begin position="304"/>
        <end position="439"/>
    </location>
</feature>
<keyword evidence="10" id="KW-0436">Ligase</keyword>
<evidence type="ECO:0000313" key="10">
    <source>
        <dbReference type="EMBL" id="MFC3914738.1"/>
    </source>
</evidence>
<comment type="similarity">
    <text evidence="7">Belongs to the GlnE family.</text>
</comment>
<dbReference type="CDD" id="cd05401">
    <property type="entry name" value="NT_GlnE_GlnD_like"/>
    <property type="match status" value="2"/>
</dbReference>